<organism evidence="3 4">
    <name type="scientific">Psychromonas marina</name>
    <dbReference type="NCBI Taxonomy" id="88364"/>
    <lineage>
        <taxon>Bacteria</taxon>
        <taxon>Pseudomonadati</taxon>
        <taxon>Pseudomonadota</taxon>
        <taxon>Gammaproteobacteria</taxon>
        <taxon>Alteromonadales</taxon>
        <taxon>Psychromonadaceae</taxon>
        <taxon>Psychromonas</taxon>
    </lineage>
</organism>
<gene>
    <name evidence="3" type="ORF">GCM10007916_07260</name>
</gene>
<proteinExistence type="predicted"/>
<dbReference type="RefSeq" id="WP_284202771.1">
    <property type="nucleotide sequence ID" value="NZ_BSPQ01000001.1"/>
</dbReference>
<dbReference type="Proteomes" id="UP001157353">
    <property type="component" value="Unassembled WGS sequence"/>
</dbReference>
<name>A0ABQ6DWX3_9GAMM</name>
<evidence type="ECO:0000313" key="4">
    <source>
        <dbReference type="Proteomes" id="UP001157353"/>
    </source>
</evidence>
<dbReference type="InterPro" id="IPR011234">
    <property type="entry name" value="Fumarylacetoacetase-like_C"/>
</dbReference>
<dbReference type="SUPFAM" id="SSF56529">
    <property type="entry name" value="FAH"/>
    <property type="match status" value="1"/>
</dbReference>
<dbReference type="InterPro" id="IPR050772">
    <property type="entry name" value="Hydratase-Decarb/MhpD_sf"/>
</dbReference>
<dbReference type="PANTHER" id="PTHR30143:SF0">
    <property type="entry name" value="2-KETO-4-PENTENOATE HYDRATASE"/>
    <property type="match status" value="1"/>
</dbReference>
<feature type="domain" description="Fumarylacetoacetase-like C-terminal" evidence="2">
    <location>
        <begin position="88"/>
        <end position="226"/>
    </location>
</feature>
<dbReference type="EMBL" id="BSPQ01000001">
    <property type="protein sequence ID" value="GLS89659.1"/>
    <property type="molecule type" value="Genomic_DNA"/>
</dbReference>
<accession>A0ABQ6DWX3</accession>
<dbReference type="PANTHER" id="PTHR30143">
    <property type="entry name" value="ACID HYDRATASE"/>
    <property type="match status" value="1"/>
</dbReference>
<reference evidence="4" key="1">
    <citation type="journal article" date="2019" name="Int. J. Syst. Evol. Microbiol.">
        <title>The Global Catalogue of Microorganisms (GCM) 10K type strain sequencing project: providing services to taxonomists for standard genome sequencing and annotation.</title>
        <authorList>
            <consortium name="The Broad Institute Genomics Platform"/>
            <consortium name="The Broad Institute Genome Sequencing Center for Infectious Disease"/>
            <person name="Wu L."/>
            <person name="Ma J."/>
        </authorList>
    </citation>
    <scope>NUCLEOTIDE SEQUENCE [LARGE SCALE GENOMIC DNA]</scope>
    <source>
        <strain evidence="4">NBRC 103166</strain>
    </source>
</reference>
<dbReference type="Pfam" id="PF01557">
    <property type="entry name" value="FAA_hydrolase"/>
    <property type="match status" value="1"/>
</dbReference>
<evidence type="ECO:0000313" key="3">
    <source>
        <dbReference type="EMBL" id="GLS89659.1"/>
    </source>
</evidence>
<dbReference type="InterPro" id="IPR036663">
    <property type="entry name" value="Fumarylacetoacetase_C_sf"/>
</dbReference>
<keyword evidence="1" id="KW-0456">Lyase</keyword>
<evidence type="ECO:0000256" key="1">
    <source>
        <dbReference type="ARBA" id="ARBA00023239"/>
    </source>
</evidence>
<evidence type="ECO:0000259" key="2">
    <source>
        <dbReference type="Pfam" id="PF01557"/>
    </source>
</evidence>
<comment type="caution">
    <text evidence="3">The sequence shown here is derived from an EMBL/GenBank/DDBJ whole genome shotgun (WGS) entry which is preliminary data.</text>
</comment>
<keyword evidence="4" id="KW-1185">Reference proteome</keyword>
<protein>
    <submittedName>
        <fullName evidence="3">Hydratase</fullName>
    </submittedName>
</protein>
<dbReference type="Gene3D" id="3.90.850.10">
    <property type="entry name" value="Fumarylacetoacetase-like, C-terminal domain"/>
    <property type="match status" value="1"/>
</dbReference>
<sequence>MNNNQQAAQHLLNNRKAGVTVTPLAAELSPKDCEHAFQIQAEMIALRSDAVAGWKCLLPLENGNIIAAPIFADTLQSGDNCALFMDGGKARVEPEIAFVLGTDLPARAEGYTADEVDAAIKGCHMALELMQARYREYPDATFFEKLADGMVNQGLFLGPEIEKSKAYAASKINITFDQQSGKQEMEGSHPNELPYKPVQWMINFMSQRGVNFKAGQAFITGSYKGIVEVDFNQETAISYADLGEYKVTFKEL</sequence>